<protein>
    <recommendedName>
        <fullName evidence="1">DUF6589 domain-containing protein</fullName>
    </recommendedName>
</protein>
<dbReference type="EMBL" id="KV427606">
    <property type="protein sequence ID" value="KZT12105.1"/>
    <property type="molecule type" value="Genomic_DNA"/>
</dbReference>
<dbReference type="AlphaFoldDB" id="A0A165HRZ3"/>
<dbReference type="GeneID" id="63830860"/>
<name>A0A165HRZ3_9APHY</name>
<dbReference type="InParanoid" id="A0A165HRZ3"/>
<dbReference type="RefSeq" id="XP_040769753.1">
    <property type="nucleotide sequence ID" value="XM_040913832.1"/>
</dbReference>
<dbReference type="Pfam" id="PF20231">
    <property type="entry name" value="DUF6589"/>
    <property type="match status" value="1"/>
</dbReference>
<gene>
    <name evidence="2" type="ORF">LAESUDRAFT_776592</name>
</gene>
<evidence type="ECO:0000259" key="1">
    <source>
        <dbReference type="Pfam" id="PF20231"/>
    </source>
</evidence>
<dbReference type="InterPro" id="IPR046496">
    <property type="entry name" value="DUF6589"/>
</dbReference>
<dbReference type="OrthoDB" id="4743193at2759"/>
<reference evidence="2 3" key="1">
    <citation type="journal article" date="2016" name="Mol. Biol. Evol.">
        <title>Comparative Genomics of Early-Diverging Mushroom-Forming Fungi Provides Insights into the Origins of Lignocellulose Decay Capabilities.</title>
        <authorList>
            <person name="Nagy L.G."/>
            <person name="Riley R."/>
            <person name="Tritt A."/>
            <person name="Adam C."/>
            <person name="Daum C."/>
            <person name="Floudas D."/>
            <person name="Sun H."/>
            <person name="Yadav J.S."/>
            <person name="Pangilinan J."/>
            <person name="Larsson K.H."/>
            <person name="Matsuura K."/>
            <person name="Barry K."/>
            <person name="Labutti K."/>
            <person name="Kuo R."/>
            <person name="Ohm R.A."/>
            <person name="Bhattacharya S.S."/>
            <person name="Shirouzu T."/>
            <person name="Yoshinaga Y."/>
            <person name="Martin F.M."/>
            <person name="Grigoriev I.V."/>
            <person name="Hibbett D.S."/>
        </authorList>
    </citation>
    <scope>NUCLEOTIDE SEQUENCE [LARGE SCALE GENOMIC DNA]</scope>
    <source>
        <strain evidence="2 3">93-53</strain>
    </source>
</reference>
<dbReference type="Proteomes" id="UP000076871">
    <property type="component" value="Unassembled WGS sequence"/>
</dbReference>
<accession>A0A165HRZ3</accession>
<proteinExistence type="predicted"/>
<organism evidence="2 3">
    <name type="scientific">Laetiporus sulphureus 93-53</name>
    <dbReference type="NCBI Taxonomy" id="1314785"/>
    <lineage>
        <taxon>Eukaryota</taxon>
        <taxon>Fungi</taxon>
        <taxon>Dikarya</taxon>
        <taxon>Basidiomycota</taxon>
        <taxon>Agaricomycotina</taxon>
        <taxon>Agaricomycetes</taxon>
        <taxon>Polyporales</taxon>
        <taxon>Laetiporus</taxon>
    </lineage>
</organism>
<sequence length="158" mass="17792">MRYAIRLNILVNPTGKPDAFRGIDWVLEYDNLLTKDKHGGEGPNYTRDHIIAESPNILVYQSCTRNAECNYHLNGLTSAHGSKNIVKPLRALQAYMQVHHTNKICAGRATCFDIRDMIDRGIKLLLSTSINEDTATHSADREIDQELRAEDLSVEDAI</sequence>
<feature type="domain" description="DUF6589" evidence="1">
    <location>
        <begin position="2"/>
        <end position="80"/>
    </location>
</feature>
<dbReference type="STRING" id="1314785.A0A165HRZ3"/>
<evidence type="ECO:0000313" key="2">
    <source>
        <dbReference type="EMBL" id="KZT12105.1"/>
    </source>
</evidence>
<keyword evidence="3" id="KW-1185">Reference proteome</keyword>
<evidence type="ECO:0000313" key="3">
    <source>
        <dbReference type="Proteomes" id="UP000076871"/>
    </source>
</evidence>